<dbReference type="InterPro" id="IPR022233">
    <property type="entry name" value="TRAPPC10/Trs130_C"/>
</dbReference>
<gene>
    <name evidence="9" type="ORF">R9X50_00713400</name>
</gene>
<evidence type="ECO:0000256" key="4">
    <source>
        <dbReference type="SAM" id="MobiDB-lite"/>
    </source>
</evidence>
<dbReference type="InterPro" id="IPR055505">
    <property type="entry name" value="DUF7077"/>
</dbReference>
<proteinExistence type="predicted"/>
<feature type="domain" description="TRAPPC10/Trs130 C-terminal" evidence="5">
    <location>
        <begin position="1298"/>
        <end position="1449"/>
    </location>
</feature>
<name>A0AAQ3RCK5_9PEZI</name>
<evidence type="ECO:0000259" key="6">
    <source>
        <dbReference type="Pfam" id="PF23036"/>
    </source>
</evidence>
<feature type="compositionally biased region" description="Polar residues" evidence="4">
    <location>
        <begin position="69"/>
        <end position="81"/>
    </location>
</feature>
<dbReference type="GO" id="GO:0006891">
    <property type="term" value="P:intra-Golgi vesicle-mediated transport"/>
    <property type="evidence" value="ECO:0007669"/>
    <property type="project" value="TreeGrafter"/>
</dbReference>
<sequence>METSSSSKVTVEYHDPAGIFGLVSHEFANRLPLRNLNWQSPSRPLRQIKTLHLDFIPDKETQEYLRSTTATTETNGSNSSLDIVRSGKDTKKDVPKERRHQIPGLKTSPYLKVYFLRCDDKESYKETQQKKVREWIRETAQNEKTRERHDASEWLIVHVVVPDTIAAGEPRWKEPSSSNDSDELKERSTGGAKWPGKSTRTVFDRLRADFNESSKTALDRIAQIRLRKGDMPPDLLPTPALATTLNETPQERENAWNDVVSKFKTLILDSFNWRVRQYEEDIAEQESRRSLPGWNFCTFFIHKEGLAKALESIGLVEDALAIYDELTLGLETVVRDIASGEAQGTATTFTSHTEDIERRILATKTPSKESQDTEDDSHGEQAMRKTLNELFNKDYRHHIVTSSISVFDFFCYLFSRQKTLVLRLANSRGARAELGALGIKDGGEDLVLLSEVCWRTSTFLHNNSRTLRQDLLRQLSKDSEDHALENVNSLVWSWTYAVAEQVLLETAGTALETASVTSQRKMSLPNGTSTRPEEFGFAMGADPYPQRMSSLTSRRRWPSQRSAPASVATLRKPHNATSNRRDSDLDIVKPAGLPGQPELATYRAELIMVQRKMLEQLACQRGWVTGWSTIEHGISKPMENISLSDDQKEDLGPKRSTNYISTLLSPLLVQQLESKASFEAEFESLSYKAMHHYVLATIIKSAEAIVADLGLLKYQQGEFEEAKSFFDYILPQHKEGGWNLMEANLLVVYSQCLRQLKKKDMYVKTVLDLLAKVCQQTMSKRLPNTWSISNFALDDDYFNVSGFLTELISYSAGLSGDVSRPMTHFFDEVHLDQEIKHQQDSDGFSLVLHFRHVLDDEILIDSASARLVSVNDPSQEIWLTSSGPVEVAAGYVGIDLESTAVAFGAFFVNKLILKANKIRFVHELQPPPEVPSLVIGDSNVSLATSTSTSRRPFVFIYPPQKAFNAEIKLSRDFHIEKHRQLEIAVQSGWNEIALIDLKLKPCTAGLRLHLADATFTNSERRNQTDHVPGQMTLGPLKSNSSANVQVPYTLDQQGPGQVISVRLEARYHTSKGDFTFYTTAKLTSDLPLDVDVNDIFHINTLFSKFNLRTTHGMPISITGAQLEASKVYEVESPPEFLTDPMLVLDQQPGKLVYKITRKAVSSDVKLNKKDAALALRLYYHPVEDMIVSRVRDQFTDDLCESEFADYTRLLIPLFSERSRQLFSNTTSRMDMALAAVVGETKTPTYQDIGWNEILPLLPSSAHVGVTGWLHKWHDSHQTLATNKLSGDTAKPRCITIAVDVPNVDFVFGMSLNLVDSGFCPAQTTYIATLGQPIKAQLRIKYTNMWSAASVLSIGTKDDQTRTTEFVYEVHADSDTWIVSGQRRAHFTTNTESDSLTVDLMLIPLKVGLCSLPHVEVQTATRDGDQADITRSSPSCETYFDSAAKVVQVIADVSLTKVQVGETQAQAIERPNTATSEA</sequence>
<comment type="subcellular location">
    <subcellularLocation>
        <location evidence="1">Golgi apparatus</location>
    </subcellularLocation>
</comment>
<dbReference type="Pfam" id="PF23036">
    <property type="entry name" value="TRAPPC10_1st"/>
    <property type="match status" value="1"/>
</dbReference>
<feature type="region of interest" description="Disordered" evidence="4">
    <location>
        <begin position="362"/>
        <end position="381"/>
    </location>
</feature>
<keyword evidence="10" id="KW-1185">Reference proteome</keyword>
<reference evidence="9 10" key="1">
    <citation type="submission" date="2023-11" db="EMBL/GenBank/DDBJ databases">
        <title>An acidophilic fungus is an integral part of prey digestion in a carnivorous sundew plant.</title>
        <authorList>
            <person name="Tsai I.J."/>
        </authorList>
    </citation>
    <scope>NUCLEOTIDE SEQUENCE [LARGE SCALE GENOMIC DNA]</scope>
    <source>
        <strain evidence="9">169a</strain>
    </source>
</reference>
<evidence type="ECO:0000313" key="9">
    <source>
        <dbReference type="EMBL" id="WPH04245.1"/>
    </source>
</evidence>
<feature type="region of interest" description="Disordered" evidence="4">
    <location>
        <begin position="167"/>
        <end position="196"/>
    </location>
</feature>
<feature type="domain" description="DUF7077" evidence="7">
    <location>
        <begin position="961"/>
        <end position="1081"/>
    </location>
</feature>
<dbReference type="GO" id="GO:0005829">
    <property type="term" value="C:cytosol"/>
    <property type="evidence" value="ECO:0007669"/>
    <property type="project" value="GOC"/>
</dbReference>
<keyword evidence="2" id="KW-0813">Transport</keyword>
<evidence type="ECO:0000313" key="10">
    <source>
        <dbReference type="Proteomes" id="UP001303373"/>
    </source>
</evidence>
<dbReference type="Pfam" id="PF24967">
    <property type="entry name" value="NTS_TR130"/>
    <property type="match status" value="1"/>
</dbReference>
<dbReference type="GO" id="GO:1990071">
    <property type="term" value="C:TRAPPII protein complex"/>
    <property type="evidence" value="ECO:0007669"/>
    <property type="project" value="InterPro"/>
</dbReference>
<feature type="region of interest" description="Disordered" evidence="4">
    <location>
        <begin position="548"/>
        <end position="590"/>
    </location>
</feature>
<dbReference type="InterPro" id="IPR056916">
    <property type="entry name" value="NTS_TR130"/>
</dbReference>
<organism evidence="9 10">
    <name type="scientific">Acrodontium crateriforme</name>
    <dbReference type="NCBI Taxonomy" id="150365"/>
    <lineage>
        <taxon>Eukaryota</taxon>
        <taxon>Fungi</taxon>
        <taxon>Dikarya</taxon>
        <taxon>Ascomycota</taxon>
        <taxon>Pezizomycotina</taxon>
        <taxon>Dothideomycetes</taxon>
        <taxon>Dothideomycetidae</taxon>
        <taxon>Mycosphaerellales</taxon>
        <taxon>Teratosphaeriaceae</taxon>
        <taxon>Acrodontium</taxon>
    </lineage>
</organism>
<dbReference type="InterPro" id="IPR056913">
    <property type="entry name" value="TRAPPC10/Trs130_N"/>
</dbReference>
<dbReference type="InterPro" id="IPR045126">
    <property type="entry name" value="TRAPPC10/Trs130"/>
</dbReference>
<dbReference type="GO" id="GO:0034498">
    <property type="term" value="P:early endosome to Golgi transport"/>
    <property type="evidence" value="ECO:0007669"/>
    <property type="project" value="TreeGrafter"/>
</dbReference>
<evidence type="ECO:0000259" key="8">
    <source>
        <dbReference type="Pfam" id="PF24967"/>
    </source>
</evidence>
<feature type="compositionally biased region" description="Basic and acidic residues" evidence="4">
    <location>
        <begin position="85"/>
        <end position="96"/>
    </location>
</feature>
<feature type="region of interest" description="Disordered" evidence="4">
    <location>
        <begin position="515"/>
        <end position="534"/>
    </location>
</feature>
<dbReference type="EMBL" id="CP138591">
    <property type="protein sequence ID" value="WPH04245.1"/>
    <property type="molecule type" value="Genomic_DNA"/>
</dbReference>
<dbReference type="Proteomes" id="UP001303373">
    <property type="component" value="Chromosome 12"/>
</dbReference>
<dbReference type="Pfam" id="PF12584">
    <property type="entry name" value="TRAPPC10"/>
    <property type="match status" value="1"/>
</dbReference>
<dbReference type="PANTHER" id="PTHR13251:SF3">
    <property type="entry name" value="TRAFFICKING PROTEIN PARTICLE COMPLEX SUBUNIT 10"/>
    <property type="match status" value="1"/>
</dbReference>
<dbReference type="Pfam" id="PF23274">
    <property type="entry name" value="DUF7077"/>
    <property type="match status" value="1"/>
</dbReference>
<evidence type="ECO:0000259" key="5">
    <source>
        <dbReference type="Pfam" id="PF12584"/>
    </source>
</evidence>
<evidence type="ECO:0000256" key="2">
    <source>
        <dbReference type="ARBA" id="ARBA00022448"/>
    </source>
</evidence>
<dbReference type="PANTHER" id="PTHR13251">
    <property type="entry name" value="EPILEPSY HOLOPROSENCEPHALY CANDIDATE 1/TMEM1"/>
    <property type="match status" value="1"/>
</dbReference>
<feature type="domain" description="Trs130 NTS" evidence="8">
    <location>
        <begin position="599"/>
        <end position="759"/>
    </location>
</feature>
<feature type="region of interest" description="Disordered" evidence="4">
    <location>
        <begin position="69"/>
        <end position="99"/>
    </location>
</feature>
<evidence type="ECO:0000259" key="7">
    <source>
        <dbReference type="Pfam" id="PF23274"/>
    </source>
</evidence>
<evidence type="ECO:0000256" key="3">
    <source>
        <dbReference type="ARBA" id="ARBA00023034"/>
    </source>
</evidence>
<evidence type="ECO:0000256" key="1">
    <source>
        <dbReference type="ARBA" id="ARBA00004555"/>
    </source>
</evidence>
<feature type="compositionally biased region" description="Polar residues" evidence="4">
    <location>
        <begin position="515"/>
        <end position="530"/>
    </location>
</feature>
<feature type="domain" description="TRAPPC10/Trs130 N-terminal" evidence="6">
    <location>
        <begin position="96"/>
        <end position="426"/>
    </location>
</feature>
<dbReference type="Pfam" id="PF24965">
    <property type="entry name" value="TRS130_4HB"/>
    <property type="match status" value="1"/>
</dbReference>
<keyword evidence="3" id="KW-0333">Golgi apparatus</keyword>
<accession>A0AAQ3RCK5</accession>
<protein>
    <submittedName>
        <fullName evidence="9">Trafficking protein particle complex subunit 10</fullName>
    </submittedName>
</protein>